<evidence type="ECO:0000313" key="5">
    <source>
        <dbReference type="Proteomes" id="UP000494205"/>
    </source>
</evidence>
<proteinExistence type="predicted"/>
<evidence type="ECO:0000313" key="4">
    <source>
        <dbReference type="Proteomes" id="UP000235659"/>
    </source>
</evidence>
<protein>
    <submittedName>
        <fullName evidence="2">Uncharacterized protein</fullName>
    </submittedName>
</protein>
<accession>A0A2N7WD25</accession>
<dbReference type="EMBL" id="CADIJZ010000069">
    <property type="protein sequence ID" value="CAB3744264.1"/>
    <property type="molecule type" value="Genomic_DNA"/>
</dbReference>
<dbReference type="Proteomes" id="UP000494205">
    <property type="component" value="Unassembled WGS sequence"/>
</dbReference>
<feature type="signal peptide" evidence="1">
    <location>
        <begin position="1"/>
        <end position="30"/>
    </location>
</feature>
<dbReference type="AlphaFoldDB" id="A0A2N7WD25"/>
<dbReference type="RefSeq" id="WP_102634767.1">
    <property type="nucleotide sequence ID" value="NZ_CADIJZ010000069.1"/>
</dbReference>
<dbReference type="EMBL" id="PNXY01000021">
    <property type="protein sequence ID" value="PMS27302.1"/>
    <property type="molecule type" value="Genomic_DNA"/>
</dbReference>
<evidence type="ECO:0000256" key="1">
    <source>
        <dbReference type="SAM" id="SignalP"/>
    </source>
</evidence>
<evidence type="ECO:0000313" key="3">
    <source>
        <dbReference type="EMBL" id="PMS27302.1"/>
    </source>
</evidence>
<keyword evidence="1" id="KW-0732">Signal</keyword>
<feature type="chain" id="PRO_5044384236" evidence="1">
    <location>
        <begin position="31"/>
        <end position="106"/>
    </location>
</feature>
<sequence length="106" mass="11065">MSGRRVIFRSKSAAPAAAPAALASMRMATASVLFVKAITPAPALEPDEFNISHPATSHMFDLVVKALHDGRVTARDASRASDAYMCGRPLPPDLIACVVSAASEEG</sequence>
<dbReference type="Proteomes" id="UP000235659">
    <property type="component" value="Unassembled WGS sequence"/>
</dbReference>
<reference evidence="2 5" key="2">
    <citation type="submission" date="2020-04" db="EMBL/GenBank/DDBJ databases">
        <authorList>
            <person name="De Canck E."/>
        </authorList>
    </citation>
    <scope>NUCLEOTIDE SEQUENCE [LARGE SCALE GENOMIC DNA]</scope>
    <source>
        <strain evidence="2 5">LMG 27174</strain>
    </source>
</reference>
<evidence type="ECO:0000313" key="2">
    <source>
        <dbReference type="EMBL" id="CAB3744264.1"/>
    </source>
</evidence>
<organism evidence="2 5">
    <name type="scientific">Paraburkholderia rhynchosiae</name>
    <dbReference type="NCBI Taxonomy" id="487049"/>
    <lineage>
        <taxon>Bacteria</taxon>
        <taxon>Pseudomonadati</taxon>
        <taxon>Pseudomonadota</taxon>
        <taxon>Betaproteobacteria</taxon>
        <taxon>Burkholderiales</taxon>
        <taxon>Burkholderiaceae</taxon>
        <taxon>Paraburkholderia</taxon>
    </lineage>
</organism>
<keyword evidence="4" id="KW-1185">Reference proteome</keyword>
<reference evidence="3 4" key="1">
    <citation type="submission" date="2018-01" db="EMBL/GenBank/DDBJ databases">
        <title>Whole genome analyses suggest that Burkholderia sensu lato contains two further novel genera in the rhizoxinica-symbiotica group Mycetohabitans gen. nov., and Trinickia gen. nov.: implications for the evolution of diazotrophy and nodulation in the Burkholderiaceae.</title>
        <authorList>
            <person name="Estrada-de los Santos P."/>
            <person name="Palmer M."/>
            <person name="Chavez-Ramirez B."/>
            <person name="Beukes C."/>
            <person name="Steenkamp E.T."/>
            <person name="Hirsch A.M."/>
            <person name="Manyaka P."/>
            <person name="Maluk M."/>
            <person name="Lafos M."/>
            <person name="Crook M."/>
            <person name="Gross E."/>
            <person name="Simon M.F."/>
            <person name="Bueno dos Reis Junior F."/>
            <person name="Poole P.S."/>
            <person name="Venter S.N."/>
            <person name="James E.K."/>
        </authorList>
    </citation>
    <scope>NUCLEOTIDE SEQUENCE [LARGE SCALE GENOMIC DNA]</scope>
    <source>
        <strain evidence="3 4">WSM 3937</strain>
    </source>
</reference>
<gene>
    <name evidence="3" type="ORF">C0Z16_25080</name>
    <name evidence="2" type="ORF">LMG27174_07144</name>
</gene>
<name>A0A2N7WD25_9BURK</name>